<evidence type="ECO:0000313" key="1">
    <source>
        <dbReference type="Proteomes" id="UP000887565"/>
    </source>
</evidence>
<proteinExistence type="predicted"/>
<sequence length="68" mass="7565">MDESTSIKAAKNRVSLYGTRRDSAAAAGRRNHSASLTSTLLTCKWWQWVAIHVDDGQMGRNKNMATIK</sequence>
<name>A0A915L1L0_ROMCU</name>
<accession>A0A915L1L0</accession>
<dbReference type="WBParaSite" id="nRc.2.0.1.t44366-RA">
    <property type="protein sequence ID" value="nRc.2.0.1.t44366-RA"/>
    <property type="gene ID" value="nRc.2.0.1.g44366"/>
</dbReference>
<evidence type="ECO:0000313" key="2">
    <source>
        <dbReference type="WBParaSite" id="nRc.2.0.1.t44366-RA"/>
    </source>
</evidence>
<dbReference type="AlphaFoldDB" id="A0A915L1L0"/>
<keyword evidence="1" id="KW-1185">Reference proteome</keyword>
<organism evidence="1 2">
    <name type="scientific">Romanomermis culicivorax</name>
    <name type="common">Nematode worm</name>
    <dbReference type="NCBI Taxonomy" id="13658"/>
    <lineage>
        <taxon>Eukaryota</taxon>
        <taxon>Metazoa</taxon>
        <taxon>Ecdysozoa</taxon>
        <taxon>Nematoda</taxon>
        <taxon>Enoplea</taxon>
        <taxon>Dorylaimia</taxon>
        <taxon>Mermithida</taxon>
        <taxon>Mermithoidea</taxon>
        <taxon>Mermithidae</taxon>
        <taxon>Romanomermis</taxon>
    </lineage>
</organism>
<protein>
    <submittedName>
        <fullName evidence="2">Uncharacterized protein</fullName>
    </submittedName>
</protein>
<reference evidence="2" key="1">
    <citation type="submission" date="2022-11" db="UniProtKB">
        <authorList>
            <consortium name="WormBaseParasite"/>
        </authorList>
    </citation>
    <scope>IDENTIFICATION</scope>
</reference>
<dbReference type="Proteomes" id="UP000887565">
    <property type="component" value="Unplaced"/>
</dbReference>